<keyword evidence="1" id="KW-0472">Membrane</keyword>
<organism evidence="2 3">
    <name type="scientific">Acaromyces ingoldii</name>
    <dbReference type="NCBI Taxonomy" id="215250"/>
    <lineage>
        <taxon>Eukaryota</taxon>
        <taxon>Fungi</taxon>
        <taxon>Dikarya</taxon>
        <taxon>Basidiomycota</taxon>
        <taxon>Ustilaginomycotina</taxon>
        <taxon>Exobasidiomycetes</taxon>
        <taxon>Exobasidiales</taxon>
        <taxon>Cryptobasidiaceae</taxon>
        <taxon>Acaromyces</taxon>
    </lineage>
</organism>
<dbReference type="GeneID" id="37047280"/>
<dbReference type="EMBL" id="KZ819641">
    <property type="protein sequence ID" value="PWN87078.1"/>
    <property type="molecule type" value="Genomic_DNA"/>
</dbReference>
<dbReference type="OrthoDB" id="3351168at2759"/>
<dbReference type="AlphaFoldDB" id="A0A316YEK3"/>
<proteinExistence type="predicted"/>
<evidence type="ECO:0000313" key="2">
    <source>
        <dbReference type="EMBL" id="PWN87078.1"/>
    </source>
</evidence>
<dbReference type="InParanoid" id="A0A316YEK3"/>
<evidence type="ECO:0000313" key="3">
    <source>
        <dbReference type="Proteomes" id="UP000245768"/>
    </source>
</evidence>
<gene>
    <name evidence="2" type="ORF">FA10DRAFT_304486</name>
</gene>
<sequence>MAGRAKLEEALSEHEPLFKLPGSVTYVGGTGGTATLGPDGVLPWGSWRKPPRRAPRAAGFNHTYELIQQGLTVDVMCWPPRTERERSILTVALTETPHLARVTLQCNVDGGNGKDISYQYVGSNSIVVRGCSNKDADGRDDPDTTVMYFKDAGAELFASVSELGGDLICSLRPRWTSNLVQYVSNRRWINVTELREGRPNRLSGYDGELGPGNHSFSPTSEVSKRDFFAYYARLLIVQNPLAAVGHAFVYSSTLSSVINATKRTSPQDTSSLQSPNTNLTSPANLWGTVLYGKTGAIQSLANFNARMNARRATTWIQPDQVAQFIQGVFEYSATSQREWFQAMAVESGRGGGFHGPISEQNGTRRVFGLWHGATVGWGSSTQESTNTIGYLSLLPIVLFALASWALIGWTHWIDDPPDGLNAAIDPTDWMSAVIAASQGGLRYAFDKNALMTTKGMKGAR</sequence>
<dbReference type="Proteomes" id="UP000245768">
    <property type="component" value="Unassembled WGS sequence"/>
</dbReference>
<feature type="transmembrane region" description="Helical" evidence="1">
    <location>
        <begin position="388"/>
        <end position="407"/>
    </location>
</feature>
<dbReference type="RefSeq" id="XP_025374276.1">
    <property type="nucleotide sequence ID" value="XM_025525364.1"/>
</dbReference>
<accession>A0A316YEK3</accession>
<keyword evidence="1" id="KW-0812">Transmembrane</keyword>
<evidence type="ECO:0000256" key="1">
    <source>
        <dbReference type="SAM" id="Phobius"/>
    </source>
</evidence>
<keyword evidence="1" id="KW-1133">Transmembrane helix</keyword>
<name>A0A316YEK3_9BASI</name>
<protein>
    <submittedName>
        <fullName evidence="2">Uncharacterized protein</fullName>
    </submittedName>
</protein>
<keyword evidence="3" id="KW-1185">Reference proteome</keyword>
<reference evidence="2 3" key="1">
    <citation type="journal article" date="2018" name="Mol. Biol. Evol.">
        <title>Broad Genomic Sampling Reveals a Smut Pathogenic Ancestry of the Fungal Clade Ustilaginomycotina.</title>
        <authorList>
            <person name="Kijpornyongpan T."/>
            <person name="Mondo S.J."/>
            <person name="Barry K."/>
            <person name="Sandor L."/>
            <person name="Lee J."/>
            <person name="Lipzen A."/>
            <person name="Pangilinan J."/>
            <person name="LaButti K."/>
            <person name="Hainaut M."/>
            <person name="Henrissat B."/>
            <person name="Grigoriev I.V."/>
            <person name="Spatafora J.W."/>
            <person name="Aime M.C."/>
        </authorList>
    </citation>
    <scope>NUCLEOTIDE SEQUENCE [LARGE SCALE GENOMIC DNA]</scope>
    <source>
        <strain evidence="2 3">MCA 4198</strain>
    </source>
</reference>